<dbReference type="PANTHER" id="PTHR10909">
    <property type="entry name" value="ELECTRON TRANSPORT OXIDOREDUCTASE"/>
    <property type="match status" value="1"/>
</dbReference>
<feature type="domain" description="Acyl-CoA oxidase C-terminal" evidence="13">
    <location>
        <begin position="444"/>
        <end position="610"/>
    </location>
</feature>
<accession>A0AAD5YS39</accession>
<evidence type="ECO:0000256" key="12">
    <source>
        <dbReference type="PIRSR" id="PIRSR000168-2"/>
    </source>
</evidence>
<dbReference type="Pfam" id="PF22924">
    <property type="entry name" value="ACOX_C_alpha1"/>
    <property type="match status" value="1"/>
</dbReference>
<dbReference type="Pfam" id="PF14749">
    <property type="entry name" value="Acyl-CoA_ox_N"/>
    <property type="match status" value="1"/>
</dbReference>
<evidence type="ECO:0000259" key="15">
    <source>
        <dbReference type="Pfam" id="PF22924"/>
    </source>
</evidence>
<dbReference type="InterPro" id="IPR046373">
    <property type="entry name" value="Acyl-CoA_Oxase/DH_mid-dom_sf"/>
</dbReference>
<keyword evidence="17" id="KW-1185">Reference proteome</keyword>
<proteinExistence type="inferred from homology"/>
<keyword evidence="9" id="KW-0576">Peroxisome</keyword>
<dbReference type="Gene3D" id="2.40.110.10">
    <property type="entry name" value="Butyryl-CoA Dehydrogenase, subunit A, domain 2"/>
    <property type="match status" value="1"/>
</dbReference>
<keyword evidence="4 10" id="KW-0285">Flavoprotein</keyword>
<dbReference type="InterPro" id="IPR029320">
    <property type="entry name" value="Acyl-CoA_ox_N"/>
</dbReference>
<dbReference type="GO" id="GO:0055088">
    <property type="term" value="P:lipid homeostasis"/>
    <property type="evidence" value="ECO:0007669"/>
    <property type="project" value="TreeGrafter"/>
</dbReference>
<evidence type="ECO:0000313" key="16">
    <source>
        <dbReference type="EMBL" id="KAJ3569194.1"/>
    </source>
</evidence>
<dbReference type="GO" id="GO:0005777">
    <property type="term" value="C:peroxisome"/>
    <property type="evidence" value="ECO:0007669"/>
    <property type="project" value="UniProtKB-SubCell"/>
</dbReference>
<keyword evidence="8" id="KW-0443">Lipid metabolism</keyword>
<dbReference type="Pfam" id="PF01756">
    <property type="entry name" value="ACOX"/>
    <property type="match status" value="1"/>
</dbReference>
<evidence type="ECO:0000256" key="5">
    <source>
        <dbReference type="ARBA" id="ARBA00022827"/>
    </source>
</evidence>
<evidence type="ECO:0000256" key="6">
    <source>
        <dbReference type="ARBA" id="ARBA00022832"/>
    </source>
</evidence>
<dbReference type="GO" id="GO:0003997">
    <property type="term" value="F:acyl-CoA oxidase activity"/>
    <property type="evidence" value="ECO:0007669"/>
    <property type="project" value="InterPro"/>
</dbReference>
<evidence type="ECO:0000256" key="7">
    <source>
        <dbReference type="ARBA" id="ARBA00023002"/>
    </source>
</evidence>
<evidence type="ECO:0000256" key="1">
    <source>
        <dbReference type="ARBA" id="ARBA00001974"/>
    </source>
</evidence>
<evidence type="ECO:0000259" key="13">
    <source>
        <dbReference type="Pfam" id="PF01756"/>
    </source>
</evidence>
<dbReference type="InterPro" id="IPR036250">
    <property type="entry name" value="AcylCo_DH-like_C"/>
</dbReference>
<dbReference type="AlphaFoldDB" id="A0AAD5YS39"/>
<organism evidence="16 17">
    <name type="scientific">Leucocoprinus birnbaumii</name>
    <dbReference type="NCBI Taxonomy" id="56174"/>
    <lineage>
        <taxon>Eukaryota</taxon>
        <taxon>Fungi</taxon>
        <taxon>Dikarya</taxon>
        <taxon>Basidiomycota</taxon>
        <taxon>Agaricomycotina</taxon>
        <taxon>Agaricomycetes</taxon>
        <taxon>Agaricomycetidae</taxon>
        <taxon>Agaricales</taxon>
        <taxon>Agaricineae</taxon>
        <taxon>Agaricaceae</taxon>
        <taxon>Leucocoprinus</taxon>
    </lineage>
</organism>
<comment type="caution">
    <text evidence="16">The sequence shown here is derived from an EMBL/GenBank/DDBJ whole genome shotgun (WGS) entry which is preliminary data.</text>
</comment>
<feature type="domain" description="Acyl-CoA oxidase C-alpha1" evidence="15">
    <location>
        <begin position="325"/>
        <end position="400"/>
    </location>
</feature>
<dbReference type="FunFam" id="1.20.140.10:FF:000013">
    <property type="entry name" value="Acyl-coenzyme A oxidase"/>
    <property type="match status" value="1"/>
</dbReference>
<keyword evidence="6" id="KW-0276">Fatty acid metabolism</keyword>
<evidence type="ECO:0000313" key="17">
    <source>
        <dbReference type="Proteomes" id="UP001213000"/>
    </source>
</evidence>
<dbReference type="InterPro" id="IPR002655">
    <property type="entry name" value="Acyl-CoA_oxidase_C"/>
</dbReference>
<keyword evidence="5 10" id="KW-0274">FAD</keyword>
<evidence type="ECO:0000256" key="11">
    <source>
        <dbReference type="PIRSR" id="PIRSR000168-1"/>
    </source>
</evidence>
<evidence type="ECO:0000256" key="2">
    <source>
        <dbReference type="ARBA" id="ARBA00004275"/>
    </source>
</evidence>
<dbReference type="InterPro" id="IPR037069">
    <property type="entry name" value="AcylCoA_DH/ox_N_sf"/>
</dbReference>
<dbReference type="InterPro" id="IPR009100">
    <property type="entry name" value="AcylCoA_DH/oxidase_NM_dom_sf"/>
</dbReference>
<comment type="cofactor">
    <cofactor evidence="1">
        <name>FAD</name>
        <dbReference type="ChEBI" id="CHEBI:57692"/>
    </cofactor>
</comment>
<reference evidence="16" key="1">
    <citation type="submission" date="2022-07" db="EMBL/GenBank/DDBJ databases">
        <title>Genome Sequence of Leucocoprinus birnbaumii.</title>
        <authorList>
            <person name="Buettner E."/>
        </authorList>
    </citation>
    <scope>NUCLEOTIDE SEQUENCE</scope>
    <source>
        <strain evidence="16">VT141</strain>
    </source>
</reference>
<protein>
    <recommendedName>
        <fullName evidence="10">Acyl-coenzyme A oxidase</fullName>
    </recommendedName>
</protein>
<dbReference type="GO" id="GO:0005504">
    <property type="term" value="F:fatty acid binding"/>
    <property type="evidence" value="ECO:0007669"/>
    <property type="project" value="TreeGrafter"/>
</dbReference>
<comment type="subcellular location">
    <subcellularLocation>
        <location evidence="2">Peroxisome</location>
    </subcellularLocation>
</comment>
<sequence>MLKPLGVLMAEARFKTTFDPRQLTSLIYGGEENVRLREVTRARVEQEIGEDGRQLPRVYKSRSRRDLLQEGLRAGTAMLKHEVLHGQEFTEVCLELNVSSPFGLHAVMFIPTIQLQGDREQQGYWVPLAESGTIIGTYCQTELAHGSFIRGLETTARLDVETDEIVIHSPTPTSTKYWSSAVGCTASHAIVMARLQIREVDYGVHAFIVQLRSLDDGRPLSGVELGDMGTRLGLNGNDSGYVIFNHVRIPRRNMMMGQAKLARDGTYTPPPPESYKHAYITMIYAKAVVISTIVFQLAKAITIAIRYSTLAPNYSGIIPKGKASGDDAARLAYLHATLAGMKAYSAQTGAHDAEDSRRACGGHGYSALSGLPDIVCDLLATPTMEGDNHVMYQQTARYLVKQAKRVWDGRSADSSVAYLVAEYAHQRAKDGTQCPLISKDFVYPENLLDILHHRAARCIFECEERLRLAEGDGSKPEVVWNKYMLDLILAARYHIECFVLEAFIHSASCIRDVALRRVLMQLCTLYALTTIESPFAIGSSAFLEDRYISRAQLEDIRDHVHGILDALAPEAIGLTDAWDFSDASLKSALGRKDGNVYEVLLDWTKQIPSVDGLADNSRRQWSSHPYPVRSRL</sequence>
<evidence type="ECO:0000256" key="8">
    <source>
        <dbReference type="ARBA" id="ARBA00023098"/>
    </source>
</evidence>
<evidence type="ECO:0000259" key="14">
    <source>
        <dbReference type="Pfam" id="PF14749"/>
    </source>
</evidence>
<dbReference type="Proteomes" id="UP001213000">
    <property type="component" value="Unassembled WGS sequence"/>
</dbReference>
<evidence type="ECO:0000256" key="9">
    <source>
        <dbReference type="ARBA" id="ARBA00023140"/>
    </source>
</evidence>
<evidence type="ECO:0000256" key="4">
    <source>
        <dbReference type="ARBA" id="ARBA00022630"/>
    </source>
</evidence>
<dbReference type="InterPro" id="IPR012258">
    <property type="entry name" value="Acyl-CoA_oxidase"/>
</dbReference>
<comment type="similarity">
    <text evidence="3 10">Belongs to the acyl-CoA oxidase family.</text>
</comment>
<gene>
    <name evidence="16" type="ORF">NP233_g5219</name>
</gene>
<dbReference type="PANTHER" id="PTHR10909:SF250">
    <property type="entry name" value="PEROXISOMAL ACYL-COENZYME A OXIDASE 1"/>
    <property type="match status" value="1"/>
</dbReference>
<feature type="domain" description="Acyl-coenzyme A oxidase N-terminal" evidence="14">
    <location>
        <begin position="19"/>
        <end position="135"/>
    </location>
</feature>
<dbReference type="SUPFAM" id="SSF47203">
    <property type="entry name" value="Acyl-CoA dehydrogenase C-terminal domain-like"/>
    <property type="match status" value="2"/>
</dbReference>
<dbReference type="GO" id="GO:0071949">
    <property type="term" value="F:FAD binding"/>
    <property type="evidence" value="ECO:0007669"/>
    <property type="project" value="InterPro"/>
</dbReference>
<dbReference type="InterPro" id="IPR055060">
    <property type="entry name" value="ACOX_C_alpha1"/>
</dbReference>
<dbReference type="PIRSF" id="PIRSF000168">
    <property type="entry name" value="Acyl-CoA_oxidase"/>
    <property type="match status" value="1"/>
</dbReference>
<dbReference type="SUPFAM" id="SSF56645">
    <property type="entry name" value="Acyl-CoA dehydrogenase NM domain-like"/>
    <property type="match status" value="1"/>
</dbReference>
<name>A0AAD5YS39_9AGAR</name>
<dbReference type="GO" id="GO:0033540">
    <property type="term" value="P:fatty acid beta-oxidation using acyl-CoA oxidase"/>
    <property type="evidence" value="ECO:0007669"/>
    <property type="project" value="TreeGrafter"/>
</dbReference>
<feature type="active site" description="Proton acceptor" evidence="11">
    <location>
        <position position="385"/>
    </location>
</feature>
<evidence type="ECO:0000256" key="10">
    <source>
        <dbReference type="PIRNR" id="PIRNR000168"/>
    </source>
</evidence>
<feature type="binding site" evidence="12">
    <location>
        <position position="141"/>
    </location>
    <ligand>
        <name>FAD</name>
        <dbReference type="ChEBI" id="CHEBI:57692"/>
    </ligand>
</feature>
<evidence type="ECO:0000256" key="3">
    <source>
        <dbReference type="ARBA" id="ARBA00006288"/>
    </source>
</evidence>
<dbReference type="FunFam" id="2.40.110.10:FF:000003">
    <property type="entry name" value="Acyl-coenzyme A oxidase"/>
    <property type="match status" value="1"/>
</dbReference>
<dbReference type="Gene3D" id="1.20.140.10">
    <property type="entry name" value="Butyryl-CoA Dehydrogenase, subunit A, domain 3"/>
    <property type="match status" value="2"/>
</dbReference>
<dbReference type="Gene3D" id="1.10.540.10">
    <property type="entry name" value="Acyl-CoA dehydrogenase/oxidase, N-terminal domain"/>
    <property type="match status" value="1"/>
</dbReference>
<dbReference type="EMBL" id="JANIEX010000302">
    <property type="protein sequence ID" value="KAJ3569194.1"/>
    <property type="molecule type" value="Genomic_DNA"/>
</dbReference>
<keyword evidence="7" id="KW-0560">Oxidoreductase</keyword>